<dbReference type="KEGG" id="smo:SELMODRAFT_115574"/>
<dbReference type="PANTHER" id="PTHR10795">
    <property type="entry name" value="PROPROTEIN CONVERTASE SUBTILISIN/KEXIN"/>
    <property type="match status" value="1"/>
</dbReference>
<dbReference type="EMBL" id="GL377616">
    <property type="protein sequence ID" value="EFJ16957.1"/>
    <property type="molecule type" value="Genomic_DNA"/>
</dbReference>
<dbReference type="InterPro" id="IPR034197">
    <property type="entry name" value="Peptidases_S8_3"/>
</dbReference>
<dbReference type="HOGENOM" id="CLU_000625_4_4_1"/>
<evidence type="ECO:0000256" key="3">
    <source>
        <dbReference type="ARBA" id="ARBA00022729"/>
    </source>
</evidence>
<dbReference type="FunFam" id="3.40.50.200:FF:000006">
    <property type="entry name" value="Subtilisin-like protease SBT1.5"/>
    <property type="match status" value="1"/>
</dbReference>
<keyword evidence="4 7" id="KW-0378">Hydrolase</keyword>
<feature type="non-terminal residue" evidence="11">
    <location>
        <position position="1"/>
    </location>
</feature>
<evidence type="ECO:0000313" key="11">
    <source>
        <dbReference type="EMBL" id="EFJ16957.1"/>
    </source>
</evidence>
<dbReference type="GO" id="GO:0005576">
    <property type="term" value="C:extracellular region"/>
    <property type="evidence" value="ECO:0000318"/>
    <property type="project" value="GO_Central"/>
</dbReference>
<dbReference type="Pfam" id="PF00082">
    <property type="entry name" value="Peptidase_S8"/>
    <property type="match status" value="1"/>
</dbReference>
<organism evidence="12">
    <name type="scientific">Selaginella moellendorffii</name>
    <name type="common">Spikemoss</name>
    <dbReference type="NCBI Taxonomy" id="88036"/>
    <lineage>
        <taxon>Eukaryota</taxon>
        <taxon>Viridiplantae</taxon>
        <taxon>Streptophyta</taxon>
        <taxon>Embryophyta</taxon>
        <taxon>Tracheophyta</taxon>
        <taxon>Lycopodiopsida</taxon>
        <taxon>Selaginellales</taxon>
        <taxon>Selaginellaceae</taxon>
        <taxon>Selaginella</taxon>
    </lineage>
</organism>
<dbReference type="Gene3D" id="3.30.70.80">
    <property type="entry name" value="Peptidase S8 propeptide/proteinase inhibitor I9"/>
    <property type="match status" value="1"/>
</dbReference>
<name>D8SF03_SELML</name>
<dbReference type="GO" id="GO:0006508">
    <property type="term" value="P:proteolysis"/>
    <property type="evidence" value="ECO:0007669"/>
    <property type="project" value="UniProtKB-KW"/>
</dbReference>
<comment type="similarity">
    <text evidence="1 7">Belongs to the peptidase S8 family.</text>
</comment>
<keyword evidence="2 7" id="KW-0645">Protease</keyword>
<evidence type="ECO:0000313" key="12">
    <source>
        <dbReference type="Proteomes" id="UP000001514"/>
    </source>
</evidence>
<dbReference type="PROSITE" id="PS51892">
    <property type="entry name" value="SUBTILASE"/>
    <property type="match status" value="1"/>
</dbReference>
<feature type="active site" description="Charge relay system" evidence="6 7">
    <location>
        <position position="501"/>
    </location>
</feature>
<reference evidence="11 12" key="1">
    <citation type="journal article" date="2011" name="Science">
        <title>The Selaginella genome identifies genetic changes associated with the evolution of vascular plants.</title>
        <authorList>
            <person name="Banks J.A."/>
            <person name="Nishiyama T."/>
            <person name="Hasebe M."/>
            <person name="Bowman J.L."/>
            <person name="Gribskov M."/>
            <person name="dePamphilis C."/>
            <person name="Albert V.A."/>
            <person name="Aono N."/>
            <person name="Aoyama T."/>
            <person name="Ambrose B.A."/>
            <person name="Ashton N.W."/>
            <person name="Axtell M.J."/>
            <person name="Barker E."/>
            <person name="Barker M.S."/>
            <person name="Bennetzen J.L."/>
            <person name="Bonawitz N.D."/>
            <person name="Chapple C."/>
            <person name="Cheng C."/>
            <person name="Correa L.G."/>
            <person name="Dacre M."/>
            <person name="DeBarry J."/>
            <person name="Dreyer I."/>
            <person name="Elias M."/>
            <person name="Engstrom E.M."/>
            <person name="Estelle M."/>
            <person name="Feng L."/>
            <person name="Finet C."/>
            <person name="Floyd S.K."/>
            <person name="Frommer W.B."/>
            <person name="Fujita T."/>
            <person name="Gramzow L."/>
            <person name="Gutensohn M."/>
            <person name="Harholt J."/>
            <person name="Hattori M."/>
            <person name="Heyl A."/>
            <person name="Hirai T."/>
            <person name="Hiwatashi Y."/>
            <person name="Ishikawa M."/>
            <person name="Iwata M."/>
            <person name="Karol K.G."/>
            <person name="Koehler B."/>
            <person name="Kolukisaoglu U."/>
            <person name="Kubo M."/>
            <person name="Kurata T."/>
            <person name="Lalonde S."/>
            <person name="Li K."/>
            <person name="Li Y."/>
            <person name="Litt A."/>
            <person name="Lyons E."/>
            <person name="Manning G."/>
            <person name="Maruyama T."/>
            <person name="Michael T.P."/>
            <person name="Mikami K."/>
            <person name="Miyazaki S."/>
            <person name="Morinaga S."/>
            <person name="Murata T."/>
            <person name="Mueller-Roeber B."/>
            <person name="Nelson D.R."/>
            <person name="Obara M."/>
            <person name="Oguri Y."/>
            <person name="Olmstead R.G."/>
            <person name="Onodera N."/>
            <person name="Petersen B.L."/>
            <person name="Pils B."/>
            <person name="Prigge M."/>
            <person name="Rensing S.A."/>
            <person name="Riano-Pachon D.M."/>
            <person name="Roberts A.W."/>
            <person name="Sato Y."/>
            <person name="Scheller H.V."/>
            <person name="Schulz B."/>
            <person name="Schulz C."/>
            <person name="Shakirov E.V."/>
            <person name="Shibagaki N."/>
            <person name="Shinohara N."/>
            <person name="Shippen D.E."/>
            <person name="Soerensen I."/>
            <person name="Sotooka R."/>
            <person name="Sugimoto N."/>
            <person name="Sugita M."/>
            <person name="Sumikawa N."/>
            <person name="Tanurdzic M."/>
            <person name="Theissen G."/>
            <person name="Ulvskov P."/>
            <person name="Wakazuki S."/>
            <person name="Weng J.K."/>
            <person name="Willats W.W."/>
            <person name="Wipf D."/>
            <person name="Wolf P.G."/>
            <person name="Yang L."/>
            <person name="Zimmer A.D."/>
            <person name="Zhu Q."/>
            <person name="Mitros T."/>
            <person name="Hellsten U."/>
            <person name="Loque D."/>
            <person name="Otillar R."/>
            <person name="Salamov A."/>
            <person name="Schmutz J."/>
            <person name="Shapiro H."/>
            <person name="Lindquist E."/>
            <person name="Lucas S."/>
            <person name="Rokhsar D."/>
            <person name="Grigoriev I.V."/>
        </authorList>
    </citation>
    <scope>NUCLEOTIDE SEQUENCE [LARGE SCALE GENOMIC DNA]</scope>
</reference>
<evidence type="ECO:0000256" key="4">
    <source>
        <dbReference type="ARBA" id="ARBA00022801"/>
    </source>
</evidence>
<dbReference type="GO" id="GO:0004252">
    <property type="term" value="F:serine-type endopeptidase activity"/>
    <property type="evidence" value="ECO:0000318"/>
    <property type="project" value="GO_Central"/>
</dbReference>
<dbReference type="InterPro" id="IPR041469">
    <property type="entry name" value="Subtilisin-like_FN3"/>
</dbReference>
<evidence type="ECO:0000259" key="10">
    <source>
        <dbReference type="Pfam" id="PF17766"/>
    </source>
</evidence>
<dbReference type="PRINTS" id="PR00723">
    <property type="entry name" value="SUBTILISIN"/>
</dbReference>
<dbReference type="CDD" id="cd04852">
    <property type="entry name" value="Peptidases_S8_3"/>
    <property type="match status" value="1"/>
</dbReference>
<evidence type="ECO:0000259" key="8">
    <source>
        <dbReference type="Pfam" id="PF00082"/>
    </source>
</evidence>
<protein>
    <recommendedName>
        <fullName evidence="13">Peptidase S8/S53 domain-containing protein</fullName>
    </recommendedName>
</protein>
<dbReference type="Pfam" id="PF05922">
    <property type="entry name" value="Inhibitor_I9"/>
    <property type="match status" value="1"/>
</dbReference>
<dbReference type="PROSITE" id="PS00138">
    <property type="entry name" value="SUBTILASE_SER"/>
    <property type="match status" value="1"/>
</dbReference>
<evidence type="ECO:0000256" key="2">
    <source>
        <dbReference type="ARBA" id="ARBA00022670"/>
    </source>
</evidence>
<dbReference type="Gene3D" id="3.40.50.200">
    <property type="entry name" value="Peptidase S8/S53 domain"/>
    <property type="match status" value="1"/>
</dbReference>
<sequence length="725" mass="76485">LSSSEEKATASIIYSYKHSFNGFSARLTKEHAEIISRMPNVVSVFPSKTIQLHTTRSWDFLGVAPQQNEMGFSELAGSYDVIVGVVDTGLWPESKSFDDTGLGPVPSRWKGLCNNTGITNTSELFTCTKKIVGGRAYPLSSSSSASNSRSLLGMSTGSPIVQEFNNSRDGTGHGTHTSSTATGVSVSGASLFGLAEGTARGGYSKARVAMYKACWNGGFWSENSIMAAFDDAVYDGVDVLSVSLGGRPKQYDLDGIAIAAFHAVAKGVVVSCSAGNSGPDPKSVANAAPWILTVGASSIDRKIESAILLGNNFGLRWKYSYERIFQVLCQVRGGSFPGEKRFSKLSSCSRCVAGYVDATKVKGNIVYCILDPDVGFSVAAVANATGVILSGDFYAELLFAFTIPTTLVHESVGKQIESYISSTKNPTATILKSTTLSNVTPAPVVASFSSRGPNAVSPDIVKPDVTAPGLNILAAWPDNSPIFVLNNISYFSSYNIESGTSMSCPHVSGAAALLKAVHPDWSPAAIRSALMTTATILDNTNSPISDFNKSTSGPFDTGAGEINPQKALDPGLVYDITPQDYISYLCESGYNTTQVRLISGDPNTSCKPPKSNATTPFLNYPSIGFMGLTTTSPQSTERIVTNVGAPKSVYTAEITAPSSISIVVEPSSLEFSSTGQKLSYTITATAKNSLPVSMWSFGSITWIASSHTVRSPIAITSATKGMISL</sequence>
<dbReference type="InterPro" id="IPR015500">
    <property type="entry name" value="Peptidase_S8_subtilisin-rel"/>
</dbReference>
<feature type="active site" description="Charge relay system" evidence="6 7">
    <location>
        <position position="87"/>
    </location>
</feature>
<dbReference type="AlphaFoldDB" id="D8SF03"/>
<dbReference type="InterPro" id="IPR023828">
    <property type="entry name" value="Peptidase_S8_Ser-AS"/>
</dbReference>
<evidence type="ECO:0000256" key="6">
    <source>
        <dbReference type="PIRSR" id="PIRSR615500-1"/>
    </source>
</evidence>
<dbReference type="InterPro" id="IPR037045">
    <property type="entry name" value="S8pro/Inhibitor_I9_sf"/>
</dbReference>
<dbReference type="Pfam" id="PF17766">
    <property type="entry name" value="fn3_6"/>
    <property type="match status" value="1"/>
</dbReference>
<dbReference type="InterPro" id="IPR036852">
    <property type="entry name" value="Peptidase_S8/S53_dom_sf"/>
</dbReference>
<gene>
    <name evidence="11" type="ORF">SELMODRAFT_115574</name>
</gene>
<dbReference type="SUPFAM" id="SSF52743">
    <property type="entry name" value="Subtilisin-like"/>
    <property type="match status" value="1"/>
</dbReference>
<dbReference type="InParanoid" id="D8SF03"/>
<proteinExistence type="inferred from homology"/>
<dbReference type="InterPro" id="IPR045051">
    <property type="entry name" value="SBT"/>
</dbReference>
<dbReference type="Proteomes" id="UP000001514">
    <property type="component" value="Unassembled WGS sequence"/>
</dbReference>
<dbReference type="FunCoup" id="D8SF03">
    <property type="interactions" value="450"/>
</dbReference>
<feature type="domain" description="Peptidase S8/S53" evidence="8">
    <location>
        <begin position="80"/>
        <end position="537"/>
    </location>
</feature>
<dbReference type="CDD" id="cd02120">
    <property type="entry name" value="PA_subtilisin_like"/>
    <property type="match status" value="1"/>
</dbReference>
<keyword evidence="3" id="KW-0732">Signal</keyword>
<dbReference type="InterPro" id="IPR000209">
    <property type="entry name" value="Peptidase_S8/S53_dom"/>
</dbReference>
<feature type="domain" description="Inhibitor I9" evidence="9">
    <location>
        <begin position="4"/>
        <end position="53"/>
    </location>
</feature>
<evidence type="ECO:0000256" key="1">
    <source>
        <dbReference type="ARBA" id="ARBA00011073"/>
    </source>
</evidence>
<evidence type="ECO:0008006" key="13">
    <source>
        <dbReference type="Google" id="ProtNLM"/>
    </source>
</evidence>
<feature type="active site" description="Charge relay system" evidence="6 7">
    <location>
        <position position="173"/>
    </location>
</feature>
<dbReference type="Gene3D" id="2.60.40.2310">
    <property type="match status" value="1"/>
</dbReference>
<evidence type="ECO:0000256" key="5">
    <source>
        <dbReference type="ARBA" id="ARBA00022825"/>
    </source>
</evidence>
<evidence type="ECO:0000259" key="9">
    <source>
        <dbReference type="Pfam" id="PF05922"/>
    </source>
</evidence>
<keyword evidence="12" id="KW-1185">Reference proteome</keyword>
<keyword evidence="5 7" id="KW-0720">Serine protease</keyword>
<accession>D8SF03</accession>
<evidence type="ECO:0000256" key="7">
    <source>
        <dbReference type="PROSITE-ProRule" id="PRU01240"/>
    </source>
</evidence>
<dbReference type="InterPro" id="IPR010259">
    <property type="entry name" value="S8pro/Inhibitor_I9"/>
</dbReference>
<dbReference type="Gene3D" id="3.50.30.30">
    <property type="match status" value="1"/>
</dbReference>
<dbReference type="OMA" id="WSENSIM"/>
<feature type="domain" description="Subtilisin-like protease fibronectin type-III" evidence="10">
    <location>
        <begin position="618"/>
        <end position="715"/>
    </location>
</feature>
<dbReference type="Gramene" id="EFJ16957">
    <property type="protein sequence ID" value="EFJ16957"/>
    <property type="gene ID" value="SELMODRAFT_115574"/>
</dbReference>